<keyword evidence="1" id="KW-0812">Transmembrane</keyword>
<organism evidence="2 3">
    <name type="scientific">Brachybacterium fresconis</name>
    <dbReference type="NCBI Taxonomy" id="173363"/>
    <lineage>
        <taxon>Bacteria</taxon>
        <taxon>Bacillati</taxon>
        <taxon>Actinomycetota</taxon>
        <taxon>Actinomycetes</taxon>
        <taxon>Micrococcales</taxon>
        <taxon>Dermabacteraceae</taxon>
        <taxon>Brachybacterium</taxon>
    </lineage>
</organism>
<sequence>MFQDLLAQLHTLVSGLDPWLQTLVLVPVGAIPFIESYLGSFLGTSLGIHPALAIPAAVIGNLIATFAAIALSSRARDAVASGLGRRRGELAAAEKAPAERRPSRFRAKVAAALDKYGVPGVCLLGPIVVASQLSGPALVALGAARGKVYLWMGISIILWGAVFGVFGSLFLGAIV</sequence>
<feature type="transmembrane region" description="Helical" evidence="1">
    <location>
        <begin position="51"/>
        <end position="71"/>
    </location>
</feature>
<dbReference type="RefSeq" id="WP_209892851.1">
    <property type="nucleotide sequence ID" value="NZ_BAAAJV010000051.1"/>
</dbReference>
<reference evidence="2 3" key="1">
    <citation type="submission" date="2021-03" db="EMBL/GenBank/DDBJ databases">
        <title>Sequencing the genomes of 1000 actinobacteria strains.</title>
        <authorList>
            <person name="Klenk H.-P."/>
        </authorList>
    </citation>
    <scope>NUCLEOTIDE SEQUENCE [LARGE SCALE GENOMIC DNA]</scope>
    <source>
        <strain evidence="2 3">DSM 14564</strain>
    </source>
</reference>
<keyword evidence="1" id="KW-0472">Membrane</keyword>
<keyword evidence="3" id="KW-1185">Reference proteome</keyword>
<evidence type="ECO:0000256" key="1">
    <source>
        <dbReference type="SAM" id="Phobius"/>
    </source>
</evidence>
<dbReference type="EMBL" id="JAGIOC010000001">
    <property type="protein sequence ID" value="MBP2409985.1"/>
    <property type="molecule type" value="Genomic_DNA"/>
</dbReference>
<keyword evidence="1" id="KW-1133">Transmembrane helix</keyword>
<feature type="transmembrane region" description="Helical" evidence="1">
    <location>
        <begin position="20"/>
        <end position="39"/>
    </location>
</feature>
<proteinExistence type="predicted"/>
<gene>
    <name evidence="2" type="ORF">JOF44_002888</name>
</gene>
<evidence type="ECO:0008006" key="4">
    <source>
        <dbReference type="Google" id="ProtNLM"/>
    </source>
</evidence>
<comment type="caution">
    <text evidence="2">The sequence shown here is derived from an EMBL/GenBank/DDBJ whole genome shotgun (WGS) entry which is preliminary data.</text>
</comment>
<protein>
    <recommendedName>
        <fullName evidence="4">Small multidrug efflux protein</fullName>
    </recommendedName>
</protein>
<name>A0ABS4YN90_9MICO</name>
<evidence type="ECO:0000313" key="3">
    <source>
        <dbReference type="Proteomes" id="UP000698222"/>
    </source>
</evidence>
<feature type="transmembrane region" description="Helical" evidence="1">
    <location>
        <begin position="116"/>
        <end position="141"/>
    </location>
</feature>
<accession>A0ABS4YN90</accession>
<evidence type="ECO:0000313" key="2">
    <source>
        <dbReference type="EMBL" id="MBP2409985.1"/>
    </source>
</evidence>
<feature type="transmembrane region" description="Helical" evidence="1">
    <location>
        <begin position="148"/>
        <end position="174"/>
    </location>
</feature>
<dbReference type="Proteomes" id="UP000698222">
    <property type="component" value="Unassembled WGS sequence"/>
</dbReference>